<evidence type="ECO:0000313" key="12">
    <source>
        <dbReference type="Proteomes" id="UP000284451"/>
    </source>
</evidence>
<proteinExistence type="predicted"/>
<dbReference type="AlphaFoldDB" id="A0A443ISE5"/>
<evidence type="ECO:0000256" key="2">
    <source>
        <dbReference type="ARBA" id="ARBA00022617"/>
    </source>
</evidence>
<evidence type="ECO:0000313" key="9">
    <source>
        <dbReference type="EMBL" id="RWR10482.1"/>
    </source>
</evidence>
<evidence type="ECO:0000256" key="7">
    <source>
        <dbReference type="SAM" id="SignalP"/>
    </source>
</evidence>
<evidence type="ECO:0000313" key="11">
    <source>
        <dbReference type="EMBL" id="RWR31463.1"/>
    </source>
</evidence>
<dbReference type="OrthoDB" id="9805828at2"/>
<dbReference type="GO" id="GO:0009055">
    <property type="term" value="F:electron transfer activity"/>
    <property type="evidence" value="ECO:0007669"/>
    <property type="project" value="InterPro"/>
</dbReference>
<dbReference type="PANTHER" id="PTHR11961">
    <property type="entry name" value="CYTOCHROME C"/>
    <property type="match status" value="1"/>
</dbReference>
<keyword evidence="4" id="KW-0249">Electron transport</keyword>
<feature type="signal peptide" evidence="7">
    <location>
        <begin position="1"/>
        <end position="21"/>
    </location>
</feature>
<evidence type="ECO:0000313" key="14">
    <source>
        <dbReference type="Proteomes" id="UP000285710"/>
    </source>
</evidence>
<protein>
    <submittedName>
        <fullName evidence="9">Cytochrome C</fullName>
    </submittedName>
</protein>
<dbReference type="PROSITE" id="PS51007">
    <property type="entry name" value="CYTC"/>
    <property type="match status" value="1"/>
</dbReference>
<dbReference type="InterPro" id="IPR002327">
    <property type="entry name" value="Cyt_c_1A/1B"/>
</dbReference>
<dbReference type="RefSeq" id="WP_128232355.1">
    <property type="nucleotide sequence ID" value="NZ_SAUW01000012.1"/>
</dbReference>
<feature type="chain" id="PRO_5033430867" evidence="7">
    <location>
        <begin position="22"/>
        <end position="134"/>
    </location>
</feature>
<feature type="domain" description="Cytochrome c" evidence="8">
    <location>
        <begin position="22"/>
        <end position="134"/>
    </location>
</feature>
<reference evidence="12 13" key="1">
    <citation type="submission" date="2019-01" db="EMBL/GenBank/DDBJ databases">
        <title>Sinorhodobacter populi sp. nov. isolated from the symptomatic bark tissue of Populus euramericana canker.</title>
        <authorList>
            <person name="Xu G."/>
        </authorList>
    </citation>
    <scope>NUCLEOTIDE SEQUENCE [LARGE SCALE GENOMIC DNA]</scope>
    <source>
        <strain evidence="11 12">07D10-4-3</strain>
        <strain evidence="9 14">2D-5</strain>
        <strain evidence="10 13">D19-10-3-21</strain>
    </source>
</reference>
<evidence type="ECO:0000313" key="13">
    <source>
        <dbReference type="Proteomes" id="UP000285295"/>
    </source>
</evidence>
<dbReference type="Proteomes" id="UP000285295">
    <property type="component" value="Unassembled WGS sequence"/>
</dbReference>
<reference evidence="12 13" key="2">
    <citation type="submission" date="2019-01" db="EMBL/GenBank/DDBJ databases">
        <authorList>
            <person name="Li Y."/>
        </authorList>
    </citation>
    <scope>NUCLEOTIDE SEQUENCE [LARGE SCALE GENOMIC DNA]</scope>
    <source>
        <strain evidence="11 12">07D10-4-3</strain>
        <strain evidence="9 14">2D-5</strain>
        <strain evidence="10 13">D19-10-3-21</strain>
    </source>
</reference>
<dbReference type="InterPro" id="IPR009056">
    <property type="entry name" value="Cyt_c-like_dom"/>
</dbReference>
<dbReference type="Gene3D" id="1.10.760.10">
    <property type="entry name" value="Cytochrome c-like domain"/>
    <property type="match status" value="1"/>
</dbReference>
<accession>A0A443KFD7</accession>
<dbReference type="Proteomes" id="UP000284451">
    <property type="component" value="Unassembled WGS sequence"/>
</dbReference>
<name>A0A443ISE5_9RHOB</name>
<accession>A0A443K7V2</accession>
<dbReference type="GO" id="GO:0020037">
    <property type="term" value="F:heme binding"/>
    <property type="evidence" value="ECO:0007669"/>
    <property type="project" value="InterPro"/>
</dbReference>
<organism evidence="9 14">
    <name type="scientific">Paenirhodobacter populi</name>
    <dbReference type="NCBI Taxonomy" id="2306993"/>
    <lineage>
        <taxon>Bacteria</taxon>
        <taxon>Pseudomonadati</taxon>
        <taxon>Pseudomonadota</taxon>
        <taxon>Alphaproteobacteria</taxon>
        <taxon>Rhodobacterales</taxon>
        <taxon>Rhodobacter group</taxon>
        <taxon>Paenirhodobacter</taxon>
    </lineage>
</organism>
<dbReference type="SUPFAM" id="SSF46626">
    <property type="entry name" value="Cytochrome c"/>
    <property type="match status" value="1"/>
</dbReference>
<evidence type="ECO:0000256" key="5">
    <source>
        <dbReference type="ARBA" id="ARBA00023004"/>
    </source>
</evidence>
<dbReference type="InterPro" id="IPR036909">
    <property type="entry name" value="Cyt_c-like_dom_sf"/>
</dbReference>
<keyword evidence="2 6" id="KW-0349">Heme</keyword>
<dbReference type="EMBL" id="SAUY01000011">
    <property type="protein sequence ID" value="RWR31463.1"/>
    <property type="molecule type" value="Genomic_DNA"/>
</dbReference>
<evidence type="ECO:0000313" key="10">
    <source>
        <dbReference type="EMBL" id="RWR28871.1"/>
    </source>
</evidence>
<evidence type="ECO:0000256" key="6">
    <source>
        <dbReference type="PROSITE-ProRule" id="PRU00433"/>
    </source>
</evidence>
<dbReference type="EMBL" id="SAUX01000013">
    <property type="protein sequence ID" value="RWR28871.1"/>
    <property type="molecule type" value="Genomic_DNA"/>
</dbReference>
<evidence type="ECO:0000259" key="8">
    <source>
        <dbReference type="PROSITE" id="PS51007"/>
    </source>
</evidence>
<keyword evidence="1" id="KW-0813">Transport</keyword>
<comment type="caution">
    <text evidence="9">The sequence shown here is derived from an EMBL/GenBank/DDBJ whole genome shotgun (WGS) entry which is preliminary data.</text>
</comment>
<dbReference type="Proteomes" id="UP000285710">
    <property type="component" value="Unassembled WGS sequence"/>
</dbReference>
<keyword evidence="3 6" id="KW-0479">Metal-binding</keyword>
<dbReference type="EMBL" id="SAUW01000012">
    <property type="protein sequence ID" value="RWR10482.1"/>
    <property type="molecule type" value="Genomic_DNA"/>
</dbReference>
<gene>
    <name evidence="11" type="ORF">D2T29_10515</name>
    <name evidence="10" type="ORF">D2T31_12225</name>
    <name evidence="9" type="ORF">D2T33_12570</name>
</gene>
<evidence type="ECO:0000256" key="1">
    <source>
        <dbReference type="ARBA" id="ARBA00022448"/>
    </source>
</evidence>
<evidence type="ECO:0000256" key="3">
    <source>
        <dbReference type="ARBA" id="ARBA00022723"/>
    </source>
</evidence>
<evidence type="ECO:0000256" key="4">
    <source>
        <dbReference type="ARBA" id="ARBA00022982"/>
    </source>
</evidence>
<dbReference type="GO" id="GO:0046872">
    <property type="term" value="F:metal ion binding"/>
    <property type="evidence" value="ECO:0007669"/>
    <property type="project" value="UniProtKB-KW"/>
</dbReference>
<keyword evidence="5 6" id="KW-0408">Iron</keyword>
<keyword evidence="7" id="KW-0732">Signal</keyword>
<sequence>MKNSLPAILAALAFVAAPALAADPEAGEKLFVRCKACHSITAADGTAIVRGGKVGPDLFGVVGRPAASVEGYAYGAGILEAKEAGLVWDEALLAEYLRDPTKFIDTHGGSGASKMVFKLPKGGEDIAAYLAGLE</sequence>
<accession>A0A443ISE5</accession>
<keyword evidence="14" id="KW-1185">Reference proteome</keyword>